<name>A0A843BF90_9BURK</name>
<sequence length="263" mass="28304">MSQASTARAILGAGLVNLDLWNTVTQKYDGFGDALDSDKFEIKPNFEEKTSESRSHLDYGQARASVILAKPTEITIELSAGDTKALAMQFQGIVEKLAQPTGATTADGVDFTVTDLDIWLPFGKRNLFGEADLVVKNEAGTETLVLGAHYEVNYLRGEFRFLAVEGGVAKGAKVKIEAKWGAVDGKKILGGRVTQVRCRARFDGKNMVNGEVVEADVHECVLGSNNGFDFLGSDFSAITLTGKIVTPKGMTEGYEIRFPGVSA</sequence>
<comment type="caution">
    <text evidence="1">The sequence shown here is derived from an EMBL/GenBank/DDBJ whole genome shotgun (WGS) entry which is preliminary data.</text>
</comment>
<proteinExistence type="predicted"/>
<dbReference type="Proteomes" id="UP000530032">
    <property type="component" value="Unassembled WGS sequence"/>
</dbReference>
<reference evidence="1" key="1">
    <citation type="submission" date="2020-12" db="EMBL/GenBank/DDBJ databases">
        <title>Comamonas sp. nov., isolated from stream water.</title>
        <authorList>
            <person name="Park K.-H."/>
        </authorList>
    </citation>
    <scope>NUCLEOTIDE SEQUENCE</scope>
    <source>
        <strain evidence="1">EJ-4</strain>
    </source>
</reference>
<protein>
    <submittedName>
        <fullName evidence="1">Uncharacterized protein</fullName>
    </submittedName>
</protein>
<dbReference type="EMBL" id="JABBCQ020000010">
    <property type="protein sequence ID" value="MBI1625359.1"/>
    <property type="molecule type" value="Genomic_DNA"/>
</dbReference>
<dbReference type="RefSeq" id="WP_198460521.1">
    <property type="nucleotide sequence ID" value="NZ_JABBCQ020000010.1"/>
</dbReference>
<dbReference type="AlphaFoldDB" id="A0A843BF90"/>
<gene>
    <name evidence="1" type="ORF">HF327_012720</name>
</gene>
<evidence type="ECO:0000313" key="2">
    <source>
        <dbReference type="Proteomes" id="UP000530032"/>
    </source>
</evidence>
<organism evidence="1 2">
    <name type="scientific">Comamonas suwonensis</name>
    <dbReference type="NCBI Taxonomy" id="2606214"/>
    <lineage>
        <taxon>Bacteria</taxon>
        <taxon>Pseudomonadati</taxon>
        <taxon>Pseudomonadota</taxon>
        <taxon>Betaproteobacteria</taxon>
        <taxon>Burkholderiales</taxon>
        <taxon>Comamonadaceae</taxon>
        <taxon>Comamonas</taxon>
    </lineage>
</organism>
<evidence type="ECO:0000313" key="1">
    <source>
        <dbReference type="EMBL" id="MBI1625359.1"/>
    </source>
</evidence>
<keyword evidence="2" id="KW-1185">Reference proteome</keyword>
<accession>A0A843BF90</accession>